<gene>
    <name evidence="1" type="ORF">AXF42_Ash012129</name>
</gene>
<keyword evidence="2" id="KW-1185">Reference proteome</keyword>
<name>A0A2I0B426_9ASPA</name>
<dbReference type="EMBL" id="KZ451916">
    <property type="protein sequence ID" value="PKA62543.1"/>
    <property type="molecule type" value="Genomic_DNA"/>
</dbReference>
<accession>A0A2I0B426</accession>
<dbReference type="Proteomes" id="UP000236161">
    <property type="component" value="Unassembled WGS sequence"/>
</dbReference>
<dbReference type="AlphaFoldDB" id="A0A2I0B426"/>
<evidence type="ECO:0000313" key="1">
    <source>
        <dbReference type="EMBL" id="PKA62543.1"/>
    </source>
</evidence>
<organism evidence="1 2">
    <name type="scientific">Apostasia shenzhenica</name>
    <dbReference type="NCBI Taxonomy" id="1088818"/>
    <lineage>
        <taxon>Eukaryota</taxon>
        <taxon>Viridiplantae</taxon>
        <taxon>Streptophyta</taxon>
        <taxon>Embryophyta</taxon>
        <taxon>Tracheophyta</taxon>
        <taxon>Spermatophyta</taxon>
        <taxon>Magnoliopsida</taxon>
        <taxon>Liliopsida</taxon>
        <taxon>Asparagales</taxon>
        <taxon>Orchidaceae</taxon>
        <taxon>Apostasioideae</taxon>
        <taxon>Apostasia</taxon>
    </lineage>
</organism>
<proteinExistence type="predicted"/>
<evidence type="ECO:0000313" key="2">
    <source>
        <dbReference type="Proteomes" id="UP000236161"/>
    </source>
</evidence>
<protein>
    <submittedName>
        <fullName evidence="1">Uncharacterized protein</fullName>
    </submittedName>
</protein>
<reference evidence="1 2" key="1">
    <citation type="journal article" date="2017" name="Nature">
        <title>The Apostasia genome and the evolution of orchids.</title>
        <authorList>
            <person name="Zhang G.Q."/>
            <person name="Liu K.W."/>
            <person name="Li Z."/>
            <person name="Lohaus R."/>
            <person name="Hsiao Y.Y."/>
            <person name="Niu S.C."/>
            <person name="Wang J.Y."/>
            <person name="Lin Y.C."/>
            <person name="Xu Q."/>
            <person name="Chen L.J."/>
            <person name="Yoshida K."/>
            <person name="Fujiwara S."/>
            <person name="Wang Z.W."/>
            <person name="Zhang Y.Q."/>
            <person name="Mitsuda N."/>
            <person name="Wang M."/>
            <person name="Liu G.H."/>
            <person name="Pecoraro L."/>
            <person name="Huang H.X."/>
            <person name="Xiao X.J."/>
            <person name="Lin M."/>
            <person name="Wu X.Y."/>
            <person name="Wu W.L."/>
            <person name="Chen Y.Y."/>
            <person name="Chang S.B."/>
            <person name="Sakamoto S."/>
            <person name="Ohme-Takagi M."/>
            <person name="Yagi M."/>
            <person name="Zeng S.J."/>
            <person name="Shen C.Y."/>
            <person name="Yeh C.M."/>
            <person name="Luo Y.B."/>
            <person name="Tsai W.C."/>
            <person name="Van de Peer Y."/>
            <person name="Liu Z.J."/>
        </authorList>
    </citation>
    <scope>NUCLEOTIDE SEQUENCE [LARGE SCALE GENOMIC DNA]</scope>
    <source>
        <strain evidence="2">cv. Shenzhen</strain>
        <tissue evidence="1">Stem</tissue>
    </source>
</reference>
<sequence>MPHKKKFAKASLLLLVASLLLLAGLLPLLLTTMQASIARCRPRSELLHYCLLHRSSLLLWANRVAAPLATLGGRAVRVSLRGRAEQGENGYRPV</sequence>